<keyword evidence="4" id="KW-1185">Reference proteome</keyword>
<proteinExistence type="predicted"/>
<dbReference type="RefSeq" id="WP_144734123.1">
    <property type="nucleotide sequence ID" value="NZ_ML675591.1"/>
</dbReference>
<reference evidence="3 4" key="1">
    <citation type="journal article" date="2019" name="Front. Microbiol.">
        <title>Ammonia Oxidation by the Arctic Terrestrial Thaumarchaeote Candidatus Nitrosocosmicus arcticus Is Stimulated by Increasing Temperatures.</title>
        <authorList>
            <person name="Alves R.J.E."/>
            <person name="Kerou M."/>
            <person name="Zappe A."/>
            <person name="Bittner R."/>
            <person name="Abby S.S."/>
            <person name="Schmidt H.A."/>
            <person name="Pfeifer K."/>
            <person name="Schleper C."/>
        </authorList>
    </citation>
    <scope>NUCLEOTIDE SEQUENCE [LARGE SCALE GENOMIC DNA]</scope>
    <source>
        <strain evidence="3 4">Kfb</strain>
    </source>
</reference>
<comment type="caution">
    <text evidence="3">The sequence shown here is derived from an EMBL/GenBank/DDBJ whole genome shotgun (WGS) entry which is preliminary data.</text>
</comment>
<organism evidence="3 4">
    <name type="scientific">Candidatus Nitrosocosmicus arcticus</name>
    <dbReference type="NCBI Taxonomy" id="2035267"/>
    <lineage>
        <taxon>Archaea</taxon>
        <taxon>Nitrososphaerota</taxon>
        <taxon>Nitrososphaeria</taxon>
        <taxon>Nitrososphaerales</taxon>
        <taxon>Nitrososphaeraceae</taxon>
        <taxon>Candidatus Nitrosocosmicus</taxon>
    </lineage>
</organism>
<keyword evidence="2" id="KW-0472">Membrane</keyword>
<protein>
    <submittedName>
        <fullName evidence="3">Uncharacterized protein</fullName>
    </submittedName>
</protein>
<accession>A0A557SS11</accession>
<gene>
    <name evidence="3" type="ORF">NARC_160105</name>
</gene>
<feature type="region of interest" description="Disordered" evidence="1">
    <location>
        <begin position="172"/>
        <end position="225"/>
    </location>
</feature>
<feature type="compositionally biased region" description="Polar residues" evidence="1">
    <location>
        <begin position="213"/>
        <end position="225"/>
    </location>
</feature>
<dbReference type="OrthoDB" id="12342at2157"/>
<feature type="transmembrane region" description="Helical" evidence="2">
    <location>
        <begin position="6"/>
        <end position="25"/>
    </location>
</feature>
<sequence>MIDVLIIASSAMLGVICALFVFQIIKIRRESQLRILGNVKYELSSLYFEKSVALEALSKINQHFDEKKIDEYERDRLSHKYINLLDEYNRRAFQLNPILEVQEIYEYRNQLNSILTDYVKKIDTKLTSLGLGNNESNFKDKDRLNTYPKQTNSILSKIKTIKFSNKRSKESFSQVDSDNKRESVFGIEGSKETRGSTSDMNKEHTQMSEEGTRTSTPLDSKQSTNTNIDLNEIDKIQNDILKTLKRLGNS</sequence>
<name>A0A557SS11_9ARCH</name>
<evidence type="ECO:0000313" key="4">
    <source>
        <dbReference type="Proteomes" id="UP000315289"/>
    </source>
</evidence>
<evidence type="ECO:0000256" key="2">
    <source>
        <dbReference type="SAM" id="Phobius"/>
    </source>
</evidence>
<dbReference type="AlphaFoldDB" id="A0A557SS11"/>
<evidence type="ECO:0000313" key="3">
    <source>
        <dbReference type="EMBL" id="TVP39391.1"/>
    </source>
</evidence>
<keyword evidence="2" id="KW-0812">Transmembrane</keyword>
<dbReference type="EMBL" id="VOAH01000016">
    <property type="protein sequence ID" value="TVP39391.1"/>
    <property type="molecule type" value="Genomic_DNA"/>
</dbReference>
<evidence type="ECO:0000256" key="1">
    <source>
        <dbReference type="SAM" id="MobiDB-lite"/>
    </source>
</evidence>
<feature type="compositionally biased region" description="Basic and acidic residues" evidence="1">
    <location>
        <begin position="177"/>
        <end position="212"/>
    </location>
</feature>
<keyword evidence="2" id="KW-1133">Transmembrane helix</keyword>
<dbReference type="Proteomes" id="UP000315289">
    <property type="component" value="Unassembled WGS sequence"/>
</dbReference>